<name>A0A1I6PPA4_9CAUL</name>
<sequence>MPRKSFLTACLMIASCAVAVASCETPGATFPPAADLAVQPKPVPPDDVLTSRIAGEQYDNAVEAWGEEGWATVGRLCRFFDEMGMRGLRCPAPTPRPREPG</sequence>
<dbReference type="RefSeq" id="WP_177221796.1">
    <property type="nucleotide sequence ID" value="NZ_FOZV01000002.1"/>
</dbReference>
<dbReference type="Proteomes" id="UP000198788">
    <property type="component" value="Unassembled WGS sequence"/>
</dbReference>
<organism evidence="2 3">
    <name type="scientific">Brevundimonas viscosa</name>
    <dbReference type="NCBI Taxonomy" id="871741"/>
    <lineage>
        <taxon>Bacteria</taxon>
        <taxon>Pseudomonadati</taxon>
        <taxon>Pseudomonadota</taxon>
        <taxon>Alphaproteobacteria</taxon>
        <taxon>Caulobacterales</taxon>
        <taxon>Caulobacteraceae</taxon>
        <taxon>Brevundimonas</taxon>
    </lineage>
</organism>
<gene>
    <name evidence="2" type="ORF">SAMN05192570_1151</name>
</gene>
<evidence type="ECO:0000256" key="1">
    <source>
        <dbReference type="SAM" id="SignalP"/>
    </source>
</evidence>
<evidence type="ECO:0000313" key="2">
    <source>
        <dbReference type="EMBL" id="SFS42037.1"/>
    </source>
</evidence>
<proteinExistence type="predicted"/>
<dbReference type="EMBL" id="FOZV01000002">
    <property type="protein sequence ID" value="SFS42037.1"/>
    <property type="molecule type" value="Genomic_DNA"/>
</dbReference>
<dbReference type="AlphaFoldDB" id="A0A1I6PPA4"/>
<dbReference type="PROSITE" id="PS51257">
    <property type="entry name" value="PROKAR_LIPOPROTEIN"/>
    <property type="match status" value="1"/>
</dbReference>
<protein>
    <submittedName>
        <fullName evidence="2">Uncharacterized protein</fullName>
    </submittedName>
</protein>
<accession>A0A1I6PPA4</accession>
<feature type="signal peptide" evidence="1">
    <location>
        <begin position="1"/>
        <end position="19"/>
    </location>
</feature>
<reference evidence="3" key="1">
    <citation type="submission" date="2016-10" db="EMBL/GenBank/DDBJ databases">
        <authorList>
            <person name="Varghese N."/>
            <person name="Submissions S."/>
        </authorList>
    </citation>
    <scope>NUCLEOTIDE SEQUENCE [LARGE SCALE GENOMIC DNA]</scope>
    <source>
        <strain evidence="3">CGMCC 1.10683</strain>
    </source>
</reference>
<keyword evidence="1" id="KW-0732">Signal</keyword>
<keyword evidence="3" id="KW-1185">Reference proteome</keyword>
<evidence type="ECO:0000313" key="3">
    <source>
        <dbReference type="Proteomes" id="UP000198788"/>
    </source>
</evidence>
<feature type="chain" id="PRO_5011779871" evidence="1">
    <location>
        <begin position="20"/>
        <end position="101"/>
    </location>
</feature>